<feature type="domain" description="Gram-positive cocci surface proteins LPxTG" evidence="8">
    <location>
        <begin position="450"/>
        <end position="488"/>
    </location>
</feature>
<dbReference type="AlphaFoldDB" id="A0A4Q9HPJ5"/>
<keyword evidence="10" id="KW-1185">Reference proteome</keyword>
<organism evidence="9 10">
    <name type="scientific">Streptomyces kasugaensis</name>
    <dbReference type="NCBI Taxonomy" id="1946"/>
    <lineage>
        <taxon>Bacteria</taxon>
        <taxon>Bacillati</taxon>
        <taxon>Actinomycetota</taxon>
        <taxon>Actinomycetes</taxon>
        <taxon>Kitasatosporales</taxon>
        <taxon>Streptomycetaceae</taxon>
        <taxon>Streptomyces</taxon>
    </lineage>
</organism>
<evidence type="ECO:0000259" key="8">
    <source>
        <dbReference type="PROSITE" id="PS50847"/>
    </source>
</evidence>
<keyword evidence="3 7" id="KW-0732">Signal</keyword>
<name>A0A4Q9HPJ5_STRKA</name>
<dbReference type="Pfam" id="PF17802">
    <property type="entry name" value="SpaA"/>
    <property type="match status" value="1"/>
</dbReference>
<feature type="transmembrane region" description="Helical" evidence="6">
    <location>
        <begin position="460"/>
        <end position="479"/>
    </location>
</feature>
<feature type="region of interest" description="Disordered" evidence="5">
    <location>
        <begin position="413"/>
        <end position="455"/>
    </location>
</feature>
<feature type="chain" id="PRO_5038569372" evidence="7">
    <location>
        <begin position="27"/>
        <end position="488"/>
    </location>
</feature>
<evidence type="ECO:0000256" key="3">
    <source>
        <dbReference type="ARBA" id="ARBA00022729"/>
    </source>
</evidence>
<protein>
    <submittedName>
        <fullName evidence="9">LPXTG cell wall anchor domain-containing protein</fullName>
    </submittedName>
</protein>
<dbReference type="NCBIfam" id="NF041528">
    <property type="entry name" value="strep_LAETG"/>
    <property type="match status" value="1"/>
</dbReference>
<dbReference type="InterPro" id="IPR013783">
    <property type="entry name" value="Ig-like_fold"/>
</dbReference>
<evidence type="ECO:0000313" key="9">
    <source>
        <dbReference type="EMBL" id="TBO55990.1"/>
    </source>
</evidence>
<keyword evidence="6" id="KW-0812">Transmembrane</keyword>
<dbReference type="InterPro" id="IPR019931">
    <property type="entry name" value="LPXTG_anchor"/>
</dbReference>
<proteinExistence type="predicted"/>
<dbReference type="InterPro" id="IPR041033">
    <property type="entry name" value="SpaA_PFL_dom_1"/>
</dbReference>
<sequence length="488" mass="51251">MKRLSAIGATAVVVGVVGATVLPATAASAEDREGHKGRAVGWHLRTGKHTAMWTGTHVLDNGSPALCLDLAWYGPDGTDNGYKKTGAPSELTKDTQARLAALAAKYGKLPDDVKGRNTTAAASLLTWALAAHDGIDENGYNGEKIPWQTWLTKGMPKGAIAGYGADAKVDTAPIVAEFNQLRTEIQKVDDAPYTLSVEGSGKTFPYERTPEEKSLTLKVAQGDKPAADVHVKTTGLTNVAEPKTPGEVGTTDAKGEATFRFTPDKPGTKTGAKFGAEVSVNTPTFWHTDRTVHGKPMQRLIYFVAEQKPLTAAGEIAFQPPAIVITEKKDRATGKAVSTPATYEIHADDKGAPGKVITTVTTGKDGKSQPVDLPAGTYWLVETKAPEGYQIDKEPKRIEAKSGEQQVITVWDNVVPTPTPTPPSTPPATPEQPQPKPPAPAGVVPSGGQLARTGTNSTPYLAAGAAALVLTGGGALALARRRKAADRP</sequence>
<comment type="caution">
    <text evidence="9">The sequence shown here is derived from an EMBL/GenBank/DDBJ whole genome shotgun (WGS) entry which is preliminary data.</text>
</comment>
<evidence type="ECO:0000256" key="7">
    <source>
        <dbReference type="SAM" id="SignalP"/>
    </source>
</evidence>
<feature type="compositionally biased region" description="Pro residues" evidence="5">
    <location>
        <begin position="417"/>
        <end position="440"/>
    </location>
</feature>
<dbReference type="GO" id="GO:0005975">
    <property type="term" value="P:carbohydrate metabolic process"/>
    <property type="evidence" value="ECO:0007669"/>
    <property type="project" value="UniProtKB-ARBA"/>
</dbReference>
<evidence type="ECO:0000256" key="1">
    <source>
        <dbReference type="ARBA" id="ARBA00022512"/>
    </source>
</evidence>
<evidence type="ECO:0000256" key="5">
    <source>
        <dbReference type="SAM" id="MobiDB-lite"/>
    </source>
</evidence>
<keyword evidence="4" id="KW-0572">Peptidoglycan-anchor</keyword>
<feature type="signal peptide" evidence="7">
    <location>
        <begin position="1"/>
        <end position="26"/>
    </location>
</feature>
<keyword evidence="2" id="KW-0964">Secreted</keyword>
<evidence type="ECO:0000313" key="10">
    <source>
        <dbReference type="Proteomes" id="UP000292452"/>
    </source>
</evidence>
<dbReference type="Gene3D" id="2.60.40.10">
    <property type="entry name" value="Immunoglobulins"/>
    <property type="match status" value="1"/>
</dbReference>
<keyword evidence="6" id="KW-1133">Transmembrane helix</keyword>
<dbReference type="Proteomes" id="UP000292452">
    <property type="component" value="Unassembled WGS sequence"/>
</dbReference>
<accession>A0A4Q9HPJ5</accession>
<evidence type="ECO:0000256" key="4">
    <source>
        <dbReference type="ARBA" id="ARBA00023088"/>
    </source>
</evidence>
<dbReference type="PROSITE" id="PS50847">
    <property type="entry name" value="GRAM_POS_ANCHORING"/>
    <property type="match status" value="1"/>
</dbReference>
<dbReference type="EMBL" id="SIXH01000406">
    <property type="protein sequence ID" value="TBO55990.1"/>
    <property type="molecule type" value="Genomic_DNA"/>
</dbReference>
<evidence type="ECO:0000256" key="6">
    <source>
        <dbReference type="SAM" id="Phobius"/>
    </source>
</evidence>
<keyword evidence="1" id="KW-0134">Cell wall</keyword>
<gene>
    <name evidence="9" type="ORF">EYS09_30285</name>
</gene>
<evidence type="ECO:0000256" key="2">
    <source>
        <dbReference type="ARBA" id="ARBA00022525"/>
    </source>
</evidence>
<dbReference type="NCBIfam" id="TIGR01167">
    <property type="entry name" value="LPXTG_anchor"/>
    <property type="match status" value="1"/>
</dbReference>
<reference evidence="9 10" key="1">
    <citation type="submission" date="2019-02" db="EMBL/GenBank/DDBJ databases">
        <title>Draft Genome Sequence of Streptomyces sp. AM-2504, identified by 16S rRNA comparative analysis as a Streptomyces Kasugaensis strain.</title>
        <authorList>
            <person name="Napolioni V."/>
            <person name="Giuliodori A.M."/>
            <person name="Spurio R."/>
            <person name="Fabbretti A."/>
        </authorList>
    </citation>
    <scope>NUCLEOTIDE SEQUENCE [LARGE SCALE GENOMIC DNA]</scope>
    <source>
        <strain evidence="9 10">AM-2504</strain>
    </source>
</reference>
<dbReference type="RefSeq" id="WP_131125609.1">
    <property type="nucleotide sequence ID" value="NZ_SIXH01000406.1"/>
</dbReference>
<keyword evidence="6" id="KW-0472">Membrane</keyword>